<accession>A0ABQ8UAZ1</accession>
<dbReference type="Proteomes" id="UP001141327">
    <property type="component" value="Unassembled WGS sequence"/>
</dbReference>
<evidence type="ECO:0000313" key="1">
    <source>
        <dbReference type="EMBL" id="KAJ4454489.1"/>
    </source>
</evidence>
<sequence length="191" mass="23158">MNKDLEKLCKQIDDDINVAINFDNILMDKQLNEMCHDDIFTLNIIFQKQFLRLDYIAESLREFDSTPEFISEKYYHLRMYAYDKLYQSIKKFIFTMSQNEITKRDNNTHHSDADDEIIFDNISKNQKTLKELKDTYEMSKRHFVKYDTLDLKPSFYEGVQRLVKFHMNYEEVIKLFDKVSKNINNIEERDD</sequence>
<protein>
    <submittedName>
        <fullName evidence="1">Uncharacterized protein</fullName>
    </submittedName>
</protein>
<name>A0ABQ8UAZ1_9EUKA</name>
<proteinExistence type="predicted"/>
<comment type="caution">
    <text evidence="1">The sequence shown here is derived from an EMBL/GenBank/DDBJ whole genome shotgun (WGS) entry which is preliminary data.</text>
</comment>
<organism evidence="1 2">
    <name type="scientific">Paratrimastix pyriformis</name>
    <dbReference type="NCBI Taxonomy" id="342808"/>
    <lineage>
        <taxon>Eukaryota</taxon>
        <taxon>Metamonada</taxon>
        <taxon>Preaxostyla</taxon>
        <taxon>Paratrimastigidae</taxon>
        <taxon>Paratrimastix</taxon>
    </lineage>
</organism>
<reference evidence="1" key="1">
    <citation type="journal article" date="2022" name="bioRxiv">
        <title>Genomics of Preaxostyla Flagellates Illuminates Evolutionary Transitions and the Path Towards Mitochondrial Loss.</title>
        <authorList>
            <person name="Novak L.V.F."/>
            <person name="Treitli S.C."/>
            <person name="Pyrih J."/>
            <person name="Halakuc P."/>
            <person name="Pipaliya S.V."/>
            <person name="Vacek V."/>
            <person name="Brzon O."/>
            <person name="Soukal P."/>
            <person name="Eme L."/>
            <person name="Dacks J.B."/>
            <person name="Karnkowska A."/>
            <person name="Elias M."/>
            <person name="Hampl V."/>
        </authorList>
    </citation>
    <scope>NUCLEOTIDE SEQUENCE</scope>
    <source>
        <strain evidence="1">RCP-MX</strain>
    </source>
</reference>
<evidence type="ECO:0000313" key="2">
    <source>
        <dbReference type="Proteomes" id="UP001141327"/>
    </source>
</evidence>
<dbReference type="EMBL" id="JAPMOS010000153">
    <property type="protein sequence ID" value="KAJ4454489.1"/>
    <property type="molecule type" value="Genomic_DNA"/>
</dbReference>
<keyword evidence="2" id="KW-1185">Reference proteome</keyword>
<gene>
    <name evidence="1" type="ORF">PAPYR_10796</name>
</gene>